<feature type="transmembrane region" description="Helical" evidence="7">
    <location>
        <begin position="172"/>
        <end position="194"/>
    </location>
</feature>
<feature type="transmembrane region" description="Helical" evidence="7">
    <location>
        <begin position="139"/>
        <end position="160"/>
    </location>
</feature>
<keyword evidence="4" id="KW-0677">Repeat</keyword>
<comment type="caution">
    <text evidence="9">The sequence shown here is derived from an EMBL/GenBank/DDBJ whole genome shotgun (WGS) entry which is preliminary data.</text>
</comment>
<reference evidence="9 10" key="1">
    <citation type="submission" date="2016-11" db="EMBL/GenBank/DDBJ databases">
        <authorList>
            <person name="Varghese N."/>
            <person name="Submissions S."/>
        </authorList>
    </citation>
    <scope>NUCLEOTIDE SEQUENCE [LARGE SCALE GENOMIC DNA]</scope>
    <source>
        <strain evidence="9 10">DSM 21988</strain>
    </source>
</reference>
<dbReference type="Pfam" id="PF03600">
    <property type="entry name" value="CitMHS"/>
    <property type="match status" value="1"/>
</dbReference>
<keyword evidence="10" id="KW-1185">Reference proteome</keyword>
<evidence type="ECO:0000256" key="4">
    <source>
        <dbReference type="ARBA" id="ARBA00022737"/>
    </source>
</evidence>
<keyword evidence="2" id="KW-0813">Transport</keyword>
<keyword evidence="6 7" id="KW-0472">Membrane</keyword>
<evidence type="ECO:0000256" key="2">
    <source>
        <dbReference type="ARBA" id="ARBA00022448"/>
    </source>
</evidence>
<feature type="domain" description="RCK C-terminal" evidence="8">
    <location>
        <begin position="212"/>
        <end position="304"/>
    </location>
</feature>
<feature type="transmembrane region" description="Helical" evidence="7">
    <location>
        <begin position="492"/>
        <end position="512"/>
    </location>
</feature>
<gene>
    <name evidence="9" type="ORF">SAMN02745911_1294</name>
</gene>
<proteinExistence type="predicted"/>
<feature type="domain" description="RCK C-terminal" evidence="8">
    <location>
        <begin position="311"/>
        <end position="395"/>
    </location>
</feature>
<evidence type="ECO:0000259" key="8">
    <source>
        <dbReference type="PROSITE" id="PS51202"/>
    </source>
</evidence>
<evidence type="ECO:0000256" key="5">
    <source>
        <dbReference type="ARBA" id="ARBA00022989"/>
    </source>
</evidence>
<dbReference type="PANTHER" id="PTHR43652:SF1">
    <property type="entry name" value="RESPONSE REGULATOR"/>
    <property type="match status" value="1"/>
</dbReference>
<dbReference type="SUPFAM" id="SSF116726">
    <property type="entry name" value="TrkA C-terminal domain-like"/>
    <property type="match status" value="2"/>
</dbReference>
<evidence type="ECO:0000256" key="6">
    <source>
        <dbReference type="ARBA" id="ARBA00023136"/>
    </source>
</evidence>
<dbReference type="Proteomes" id="UP000184290">
    <property type="component" value="Unassembled WGS sequence"/>
</dbReference>
<keyword evidence="3 7" id="KW-0812">Transmembrane</keyword>
<dbReference type="InterPro" id="IPR051679">
    <property type="entry name" value="DASS-Related_Transporters"/>
</dbReference>
<dbReference type="Pfam" id="PF02080">
    <property type="entry name" value="TrkA_C"/>
    <property type="match status" value="2"/>
</dbReference>
<comment type="subcellular location">
    <subcellularLocation>
        <location evidence="1">Membrane</location>
        <topology evidence="1">Multi-pass membrane protein</topology>
    </subcellularLocation>
</comment>
<dbReference type="PROSITE" id="PS01271">
    <property type="entry name" value="NA_SULFATE"/>
    <property type="match status" value="1"/>
</dbReference>
<feature type="transmembrane region" description="Helical" evidence="7">
    <location>
        <begin position="56"/>
        <end position="74"/>
    </location>
</feature>
<feature type="transmembrane region" description="Helical" evidence="7">
    <location>
        <begin position="462"/>
        <end position="480"/>
    </location>
</feature>
<keyword evidence="5 7" id="KW-1133">Transmembrane helix</keyword>
<feature type="transmembrane region" description="Helical" evidence="7">
    <location>
        <begin position="585"/>
        <end position="607"/>
    </location>
</feature>
<protein>
    <submittedName>
        <fullName evidence="9">Di-and tricarboxylate transporter</fullName>
    </submittedName>
</protein>
<dbReference type="PROSITE" id="PS51202">
    <property type="entry name" value="RCK_C"/>
    <property type="match status" value="2"/>
</dbReference>
<evidence type="ECO:0000256" key="3">
    <source>
        <dbReference type="ARBA" id="ARBA00022692"/>
    </source>
</evidence>
<dbReference type="InterPro" id="IPR036721">
    <property type="entry name" value="RCK_C_sf"/>
</dbReference>
<dbReference type="InterPro" id="IPR031312">
    <property type="entry name" value="Na/sul_symport_CS"/>
</dbReference>
<dbReference type="InterPro" id="IPR004680">
    <property type="entry name" value="Cit_transptr-like_dom"/>
</dbReference>
<feature type="transmembrane region" description="Helical" evidence="7">
    <location>
        <begin position="94"/>
        <end position="118"/>
    </location>
</feature>
<evidence type="ECO:0000313" key="10">
    <source>
        <dbReference type="Proteomes" id="UP000184290"/>
    </source>
</evidence>
<dbReference type="RefSeq" id="WP_060605915.1">
    <property type="nucleotide sequence ID" value="NZ_FQZC01000002.1"/>
</dbReference>
<sequence>MTDLAIVLLLLMAAIVMFALGRPRMDVVALIMIVALPLTGVIGIDDALAGFADPNIVLIAALFVVGEALVRTGIAQRLGDWLVGKAGRSEARLIVLLMIVVAGIGSFMSSTGVVAIFIPIVLRITRNASIPAGRLMMPLSVAALLSGMMTLVATAPNLVVHGELVRNGFEGFSFFAFTPFGLPLLALAILYMLIAKQFLGRTGGLSDMVMRPTLGHFARAYGLEGREHRLSVRLGSPLVGKLLSAFDLRGSDGINIIAIERASRFGRRLMRPTAESRIEAGDIMLIDACSPNLRIDDVADRYGLDRLALGNTYFGDRSQEIGLAELLVSPDSRLIGKTIVDGRLRSMTDLVAVGIRRGQEAVDAPVTDIILQTGDTILVIGPWRAISRVPQGAEQLILLNTPIEMEDVAPASHRAPHAAIILLITVALMASGIVPNVVAALLGCLLFGLFGCIEMNAAYRSVHWQTLILIVGMLPFSIALQQTGGVDIVANWLLDMVGGASPRAVLATLFVLTAALGLFISNTATAVLMAPIAIALASALDVSPYPLAMTVALAASAAFMTPVSSPVNTLVVGPGNYRFGDFVKVGVPFTMVALLVTILLVPVLLPFTL</sequence>
<dbReference type="Gene3D" id="3.30.70.1450">
    <property type="entry name" value="Regulator of K+ conductance, C-terminal domain"/>
    <property type="match status" value="2"/>
</dbReference>
<evidence type="ECO:0000256" key="1">
    <source>
        <dbReference type="ARBA" id="ARBA00004141"/>
    </source>
</evidence>
<evidence type="ECO:0000313" key="9">
    <source>
        <dbReference type="EMBL" id="SHI97709.1"/>
    </source>
</evidence>
<evidence type="ECO:0000256" key="7">
    <source>
        <dbReference type="SAM" id="Phobius"/>
    </source>
</evidence>
<feature type="transmembrane region" description="Helical" evidence="7">
    <location>
        <begin position="29"/>
        <end position="49"/>
    </location>
</feature>
<dbReference type="InterPro" id="IPR006037">
    <property type="entry name" value="RCK_C"/>
</dbReference>
<dbReference type="EMBL" id="FQZC01000002">
    <property type="protein sequence ID" value="SHI97709.1"/>
    <property type="molecule type" value="Genomic_DNA"/>
</dbReference>
<name>A0ABY1ICL7_9HYPH</name>
<organism evidence="9 10">
    <name type="scientific">Aureimonas altamirensis DSM 21988</name>
    <dbReference type="NCBI Taxonomy" id="1121026"/>
    <lineage>
        <taxon>Bacteria</taxon>
        <taxon>Pseudomonadati</taxon>
        <taxon>Pseudomonadota</taxon>
        <taxon>Alphaproteobacteria</taxon>
        <taxon>Hyphomicrobiales</taxon>
        <taxon>Aurantimonadaceae</taxon>
        <taxon>Aureimonas</taxon>
    </lineage>
</organism>
<dbReference type="PANTHER" id="PTHR43652">
    <property type="entry name" value="BASIC AMINO ACID ANTIPORTER YFCC-RELATED"/>
    <property type="match status" value="1"/>
</dbReference>
<accession>A0ABY1ICL7</accession>
<feature type="transmembrane region" description="Helical" evidence="7">
    <location>
        <begin position="420"/>
        <end position="450"/>
    </location>
</feature>